<name>A0A7R9ZIK2_9STRA</name>
<feature type="region of interest" description="Disordered" evidence="1">
    <location>
        <begin position="31"/>
        <end position="79"/>
    </location>
</feature>
<feature type="signal peptide" evidence="2">
    <location>
        <begin position="1"/>
        <end position="25"/>
    </location>
</feature>
<accession>A0A7R9ZIK2</accession>
<dbReference type="AlphaFoldDB" id="A0A7R9ZIK2"/>
<dbReference type="SUPFAM" id="SSF103511">
    <property type="entry name" value="Chlorophyll a-b binding protein"/>
    <property type="match status" value="1"/>
</dbReference>
<evidence type="ECO:0000313" key="3">
    <source>
        <dbReference type="EMBL" id="CAD8325461.1"/>
    </source>
</evidence>
<dbReference type="EMBL" id="HBED01047536">
    <property type="protein sequence ID" value="CAD8325461.1"/>
    <property type="molecule type" value="Transcribed_RNA"/>
</dbReference>
<keyword evidence="2" id="KW-0732">Signal</keyword>
<protein>
    <submittedName>
        <fullName evidence="3">Uncharacterized protein</fullName>
    </submittedName>
</protein>
<feature type="chain" id="PRO_5030951774" evidence="2">
    <location>
        <begin position="26"/>
        <end position="134"/>
    </location>
</feature>
<evidence type="ECO:0000256" key="1">
    <source>
        <dbReference type="SAM" id="MobiDB-lite"/>
    </source>
</evidence>
<dbReference type="Gene3D" id="1.10.3460.10">
    <property type="entry name" value="Chlorophyll a/b binding protein domain"/>
    <property type="match status" value="1"/>
</dbReference>
<sequence length="134" mass="14104">MRPIPSFLWIGVSLVLAASGPTTNAFQIPPRLEASRASTKDDAGLSSSIAYDDGAEPVTLPASAVSPSPQRQEDVPSWIDLPKTSASVGDGALPSAEIIVGRIAMVGALSLFLNEVLYGKSVIEQFVDAFKMMQ</sequence>
<reference evidence="3" key="1">
    <citation type="submission" date="2021-01" db="EMBL/GenBank/DDBJ databases">
        <authorList>
            <person name="Corre E."/>
            <person name="Pelletier E."/>
            <person name="Niang G."/>
            <person name="Scheremetjew M."/>
            <person name="Finn R."/>
            <person name="Kale V."/>
            <person name="Holt S."/>
            <person name="Cochrane G."/>
            <person name="Meng A."/>
            <person name="Brown T."/>
            <person name="Cohen L."/>
        </authorList>
    </citation>
    <scope>NUCLEOTIDE SEQUENCE</scope>
    <source>
        <strain evidence="3">CCMP147</strain>
    </source>
</reference>
<evidence type="ECO:0000256" key="2">
    <source>
        <dbReference type="SAM" id="SignalP"/>
    </source>
</evidence>
<organism evidence="3">
    <name type="scientific">Pseudictyota dubia</name>
    <dbReference type="NCBI Taxonomy" id="2749911"/>
    <lineage>
        <taxon>Eukaryota</taxon>
        <taxon>Sar</taxon>
        <taxon>Stramenopiles</taxon>
        <taxon>Ochrophyta</taxon>
        <taxon>Bacillariophyta</taxon>
        <taxon>Mediophyceae</taxon>
        <taxon>Biddulphiophycidae</taxon>
        <taxon>Eupodiscales</taxon>
        <taxon>Odontellaceae</taxon>
        <taxon>Pseudictyota</taxon>
    </lineage>
</organism>
<gene>
    <name evidence="3" type="ORF">TDUB1175_LOCUS23881</name>
</gene>
<proteinExistence type="predicted"/>